<dbReference type="RefSeq" id="WP_219082343.1">
    <property type="nucleotide sequence ID" value="NZ_JAHBBD010000018.1"/>
</dbReference>
<protein>
    <submittedName>
        <fullName evidence="1">Uncharacterized protein</fullName>
    </submittedName>
</protein>
<sequence>MDTIDSMTRAIYESREFAAKGCTSAVQDMFAVRHAGAVYVVALVRVGRLDGTLLSYAYAVYDVAGNAVVDPSAPWCRELVSAFPPTDGLKYEGGNLGFLDRRRFDATLRELMEALLTQGAWTDGQRQAYETYLQERGCRLSPSFQELYAFFAGHSDM</sequence>
<dbReference type="EMBL" id="JAHBBD010000018">
    <property type="protein sequence ID" value="MBW3083314.1"/>
    <property type="molecule type" value="Genomic_DNA"/>
</dbReference>
<accession>A0ABS6WA04</accession>
<evidence type="ECO:0000313" key="2">
    <source>
        <dbReference type="Proteomes" id="UP000812844"/>
    </source>
</evidence>
<dbReference type="Proteomes" id="UP000812844">
    <property type="component" value="Unassembled WGS sequence"/>
</dbReference>
<keyword evidence="2" id="KW-1185">Reference proteome</keyword>
<comment type="caution">
    <text evidence="1">The sequence shown here is derived from an EMBL/GenBank/DDBJ whole genome shotgun (WGS) entry which is preliminary data.</text>
</comment>
<organism evidence="1 2">
    <name type="scientific">Bifidobacterium phasiani</name>
    <dbReference type="NCBI Taxonomy" id="2834431"/>
    <lineage>
        <taxon>Bacteria</taxon>
        <taxon>Bacillati</taxon>
        <taxon>Actinomycetota</taxon>
        <taxon>Actinomycetes</taxon>
        <taxon>Bifidobacteriales</taxon>
        <taxon>Bifidobacteriaceae</taxon>
        <taxon>Bifidobacterium</taxon>
    </lineage>
</organism>
<proteinExistence type="predicted"/>
<name>A0ABS6WA04_9BIFI</name>
<reference evidence="1 2" key="1">
    <citation type="submission" date="2021-05" db="EMBL/GenBank/DDBJ databases">
        <title>Phylogenetic classification of ten novel species belonging to the genus Bifidobacterium comprising B. colchicus sp. nov., B. abeli sp. nov., B. bicoloris sp. nov., B. guerezis sp. nov., B. rosaliae sp. nov., B. santillanensis sp. nov., B. argentati sp. nov., B. amazzoni sp. nov., B. pluviali sp. nov., and B. pinnaculum sp. nov.</title>
        <authorList>
            <person name="Lugli G.A."/>
            <person name="Ruiz Garcia L."/>
            <person name="Margolles A."/>
            <person name="Ventura M."/>
        </authorList>
    </citation>
    <scope>NUCLEOTIDE SEQUENCE [LARGE SCALE GENOMIC DNA]</scope>
    <source>
        <strain evidence="1 2">6T3</strain>
    </source>
</reference>
<evidence type="ECO:0000313" key="1">
    <source>
        <dbReference type="EMBL" id="MBW3083314.1"/>
    </source>
</evidence>
<gene>
    <name evidence="1" type="ORF">KIH73_08050</name>
</gene>